<dbReference type="GO" id="GO:0043565">
    <property type="term" value="F:sequence-specific DNA binding"/>
    <property type="evidence" value="ECO:0007669"/>
    <property type="project" value="TreeGrafter"/>
</dbReference>
<evidence type="ECO:0000256" key="4">
    <source>
        <dbReference type="ARBA" id="ARBA00023163"/>
    </source>
</evidence>
<dbReference type="PROSITE" id="PS50931">
    <property type="entry name" value="HTH_LYSR"/>
    <property type="match status" value="1"/>
</dbReference>
<dbReference type="Pfam" id="PF03466">
    <property type="entry name" value="LysR_substrate"/>
    <property type="match status" value="1"/>
</dbReference>
<dbReference type="HOGENOM" id="CLU_039613_16_2_4"/>
<dbReference type="PANTHER" id="PTHR30537:SF31">
    <property type="entry name" value="TRANSCRIPTIONAL REGULATOR, LYSR FAMILY"/>
    <property type="match status" value="1"/>
</dbReference>
<gene>
    <name evidence="6" type="ordered locus">Acav_4163</name>
</gene>
<dbReference type="InterPro" id="IPR036390">
    <property type="entry name" value="WH_DNA-bd_sf"/>
</dbReference>
<protein>
    <submittedName>
        <fullName evidence="6">Transcriptional regulator, LysR family</fullName>
    </submittedName>
</protein>
<dbReference type="Pfam" id="PF00126">
    <property type="entry name" value="HTH_1"/>
    <property type="match status" value="1"/>
</dbReference>
<accession>F0Q5X1</accession>
<evidence type="ECO:0000256" key="2">
    <source>
        <dbReference type="ARBA" id="ARBA00023015"/>
    </source>
</evidence>
<dbReference type="KEGG" id="aaa:Acav_4163"/>
<dbReference type="OrthoDB" id="5671700at2"/>
<dbReference type="GO" id="GO:0003700">
    <property type="term" value="F:DNA-binding transcription factor activity"/>
    <property type="evidence" value="ECO:0007669"/>
    <property type="project" value="InterPro"/>
</dbReference>
<keyword evidence="4" id="KW-0804">Transcription</keyword>
<dbReference type="InterPro" id="IPR058163">
    <property type="entry name" value="LysR-type_TF_proteobact-type"/>
</dbReference>
<feature type="domain" description="HTH lysR-type" evidence="5">
    <location>
        <begin position="1"/>
        <end position="59"/>
    </location>
</feature>
<dbReference type="GeneID" id="34239066"/>
<evidence type="ECO:0000256" key="3">
    <source>
        <dbReference type="ARBA" id="ARBA00023125"/>
    </source>
</evidence>
<proteinExistence type="inferred from homology"/>
<sequence length="321" mass="33824">MQDLNDLGLYAAVVTHGSFSAAARALGLPKSKLSRRVAELEQRLGVRLLQRSTRAVSVTEVGAAFFKHCEAVTQAAQAAFDVAERATDRPSGRIRVSSPVGVAHMFLAPLLPAFLKQHPGVQVDLDLTNRRVDLIAEGYDVALRIRSALDDSELVVRMLGASPQVLVAAPALLAEHARPSTLAQLAGAPGLGPRGTGGAAPRWRIQPPGGDWAEVEYRPVLVSDDIHLLHTAALAGSGIAQLPAHVCADGIAQGRLQHLLADHTLPTHQLHAVYPSRKGVVPAVRAFIDHLVQSLPQTLPNTLAISGEAQGGVAGLPQHSG</sequence>
<organism evidence="6 7">
    <name type="scientific">Paracidovorax avenae (strain ATCC 19860 / DSM 7227 / CCUG 15838 / JCM 20985 / LMG 2117 / NCPPB 1011)</name>
    <name type="common">Acidovorax avenae</name>
    <dbReference type="NCBI Taxonomy" id="643561"/>
    <lineage>
        <taxon>Bacteria</taxon>
        <taxon>Pseudomonadati</taxon>
        <taxon>Pseudomonadota</taxon>
        <taxon>Betaproteobacteria</taxon>
        <taxon>Burkholderiales</taxon>
        <taxon>Comamonadaceae</taxon>
        <taxon>Paracidovorax</taxon>
    </lineage>
</organism>
<dbReference type="FunFam" id="1.10.10.10:FF:000001">
    <property type="entry name" value="LysR family transcriptional regulator"/>
    <property type="match status" value="1"/>
</dbReference>
<dbReference type="Gene3D" id="1.10.10.10">
    <property type="entry name" value="Winged helix-like DNA-binding domain superfamily/Winged helix DNA-binding domain"/>
    <property type="match status" value="1"/>
</dbReference>
<dbReference type="SUPFAM" id="SSF46785">
    <property type="entry name" value="Winged helix' DNA-binding domain"/>
    <property type="match status" value="1"/>
</dbReference>
<dbReference type="RefSeq" id="WP_013596525.1">
    <property type="nucleotide sequence ID" value="NC_015138.1"/>
</dbReference>
<dbReference type="EMBL" id="CP002521">
    <property type="protein sequence ID" value="ADX48052.1"/>
    <property type="molecule type" value="Genomic_DNA"/>
</dbReference>
<dbReference type="SUPFAM" id="SSF53850">
    <property type="entry name" value="Periplasmic binding protein-like II"/>
    <property type="match status" value="1"/>
</dbReference>
<keyword evidence="7" id="KW-1185">Reference proteome</keyword>
<evidence type="ECO:0000259" key="5">
    <source>
        <dbReference type="PROSITE" id="PS50931"/>
    </source>
</evidence>
<dbReference type="InterPro" id="IPR036388">
    <property type="entry name" value="WH-like_DNA-bd_sf"/>
</dbReference>
<dbReference type="InterPro" id="IPR005119">
    <property type="entry name" value="LysR_subst-bd"/>
</dbReference>
<comment type="similarity">
    <text evidence="1">Belongs to the LysR transcriptional regulatory family.</text>
</comment>
<keyword evidence="3" id="KW-0238">DNA-binding</keyword>
<evidence type="ECO:0000256" key="1">
    <source>
        <dbReference type="ARBA" id="ARBA00009437"/>
    </source>
</evidence>
<keyword evidence="2" id="KW-0805">Transcription regulation</keyword>
<dbReference type="AlphaFoldDB" id="F0Q5X1"/>
<dbReference type="InterPro" id="IPR000847">
    <property type="entry name" value="LysR_HTH_N"/>
</dbReference>
<dbReference type="GO" id="GO:0006351">
    <property type="term" value="P:DNA-templated transcription"/>
    <property type="evidence" value="ECO:0007669"/>
    <property type="project" value="TreeGrafter"/>
</dbReference>
<dbReference type="PANTHER" id="PTHR30537">
    <property type="entry name" value="HTH-TYPE TRANSCRIPTIONAL REGULATOR"/>
    <property type="match status" value="1"/>
</dbReference>
<evidence type="ECO:0000313" key="7">
    <source>
        <dbReference type="Proteomes" id="UP000002482"/>
    </source>
</evidence>
<dbReference type="Proteomes" id="UP000002482">
    <property type="component" value="Chromosome"/>
</dbReference>
<evidence type="ECO:0000313" key="6">
    <source>
        <dbReference type="EMBL" id="ADX48052.1"/>
    </source>
</evidence>
<reference evidence="6" key="1">
    <citation type="submission" date="2011-02" db="EMBL/GenBank/DDBJ databases">
        <title>Complete sequence of Acidovorax avenae subsp. avenae ATCC 19860.</title>
        <authorList>
            <consortium name="US DOE Joint Genome Institute"/>
            <person name="Lucas S."/>
            <person name="Copeland A."/>
            <person name="Lapidus A."/>
            <person name="Cheng J.-F."/>
            <person name="Goodwin L."/>
            <person name="Pitluck S."/>
            <person name="Chertkov O."/>
            <person name="Held B."/>
            <person name="Detter J.C."/>
            <person name="Han C."/>
            <person name="Tapia R."/>
            <person name="Land M."/>
            <person name="Hauser L."/>
            <person name="Kyrpides N."/>
            <person name="Ivanova N."/>
            <person name="Ovchinnikova G."/>
            <person name="Pagani I."/>
            <person name="Gordon S."/>
            <person name="Woyke T."/>
        </authorList>
    </citation>
    <scope>NUCLEOTIDE SEQUENCE</scope>
    <source>
        <strain evidence="6">ATCC 19860</strain>
    </source>
</reference>
<name>F0Q5X1_PARA1</name>
<dbReference type="Gene3D" id="3.40.190.290">
    <property type="match status" value="1"/>
</dbReference>